<dbReference type="EMBL" id="JAGHKO010000001">
    <property type="protein sequence ID" value="MBO9200217.1"/>
    <property type="molecule type" value="Genomic_DNA"/>
</dbReference>
<comment type="caution">
    <text evidence="1">The sequence shown here is derived from an EMBL/GenBank/DDBJ whole genome shotgun (WGS) entry which is preliminary data.</text>
</comment>
<proteinExistence type="predicted"/>
<sequence length="96" mass="11019">MLADLNEDQRALHDLMSQISEAGYCAGWLIDLEFDLWTALHSGKREYGRHIITQGEIHQLQSLADKCGCWIVMDDVHEETAVDLKTWKAIYSNRSI</sequence>
<protein>
    <recommendedName>
        <fullName evidence="3">Barstar (barnase inhibitor) domain-containing protein</fullName>
    </recommendedName>
</protein>
<reference evidence="1 2" key="1">
    <citation type="submission" date="2021-03" db="EMBL/GenBank/DDBJ databases">
        <title>Assistant Professor.</title>
        <authorList>
            <person name="Huq M.A."/>
        </authorList>
    </citation>
    <scope>NUCLEOTIDE SEQUENCE [LARGE SCALE GENOMIC DNA]</scope>
    <source>
        <strain evidence="1 2">MAH-29</strain>
    </source>
</reference>
<organism evidence="1 2">
    <name type="scientific">Niastella soli</name>
    <dbReference type="NCBI Taxonomy" id="2821487"/>
    <lineage>
        <taxon>Bacteria</taxon>
        <taxon>Pseudomonadati</taxon>
        <taxon>Bacteroidota</taxon>
        <taxon>Chitinophagia</taxon>
        <taxon>Chitinophagales</taxon>
        <taxon>Chitinophagaceae</taxon>
        <taxon>Niastella</taxon>
    </lineage>
</organism>
<evidence type="ECO:0000313" key="1">
    <source>
        <dbReference type="EMBL" id="MBO9200217.1"/>
    </source>
</evidence>
<keyword evidence="2" id="KW-1185">Reference proteome</keyword>
<evidence type="ECO:0000313" key="2">
    <source>
        <dbReference type="Proteomes" id="UP000677244"/>
    </source>
</evidence>
<accession>A0ABS3YRK9</accession>
<gene>
    <name evidence="1" type="ORF">J7I42_08105</name>
</gene>
<evidence type="ECO:0008006" key="3">
    <source>
        <dbReference type="Google" id="ProtNLM"/>
    </source>
</evidence>
<name>A0ABS3YRK9_9BACT</name>
<dbReference type="Proteomes" id="UP000677244">
    <property type="component" value="Unassembled WGS sequence"/>
</dbReference>
<dbReference type="RefSeq" id="WP_209138271.1">
    <property type="nucleotide sequence ID" value="NZ_JAGHKO010000001.1"/>
</dbReference>